<dbReference type="InterPro" id="IPR014729">
    <property type="entry name" value="Rossmann-like_a/b/a_fold"/>
</dbReference>
<keyword evidence="6 14" id="KW-0548">Nucleotidyltransferase</keyword>
<comment type="pathway">
    <text evidence="1 14">Cofactor biosynthesis; FAD biosynthesis; FAD from FMN: step 1/1.</text>
</comment>
<evidence type="ECO:0000256" key="10">
    <source>
        <dbReference type="ARBA" id="ARBA00022840"/>
    </source>
</evidence>
<dbReference type="Gene3D" id="3.40.50.620">
    <property type="entry name" value="HUPs"/>
    <property type="match status" value="1"/>
</dbReference>
<dbReference type="InterPro" id="IPR023468">
    <property type="entry name" value="Riboflavin_kinase"/>
</dbReference>
<dbReference type="Pfam" id="PF06574">
    <property type="entry name" value="FAD_syn"/>
    <property type="match status" value="1"/>
</dbReference>
<evidence type="ECO:0000313" key="18">
    <source>
        <dbReference type="Proteomes" id="UP001596266"/>
    </source>
</evidence>
<dbReference type="InterPro" id="IPR015865">
    <property type="entry name" value="Riboflavin_kinase_bac/euk"/>
</dbReference>
<evidence type="ECO:0000256" key="14">
    <source>
        <dbReference type="PIRNR" id="PIRNR004491"/>
    </source>
</evidence>
<proteinExistence type="inferred from homology"/>
<gene>
    <name evidence="17" type="ORF">ACFP57_02055</name>
</gene>
<dbReference type="NCBIfam" id="TIGR00083">
    <property type="entry name" value="ribF"/>
    <property type="match status" value="1"/>
</dbReference>
<feature type="region of interest" description="Disordered" evidence="15">
    <location>
        <begin position="15"/>
        <end position="42"/>
    </location>
</feature>
<evidence type="ECO:0000256" key="15">
    <source>
        <dbReference type="SAM" id="MobiDB-lite"/>
    </source>
</evidence>
<dbReference type="SUPFAM" id="SSF52374">
    <property type="entry name" value="Nucleotidylyl transferase"/>
    <property type="match status" value="1"/>
</dbReference>
<reference evidence="18" key="1">
    <citation type="journal article" date="2019" name="Int. J. Syst. Evol. Microbiol.">
        <title>The Global Catalogue of Microorganisms (GCM) 10K type strain sequencing project: providing services to taxonomists for standard genome sequencing and annotation.</title>
        <authorList>
            <consortium name="The Broad Institute Genomics Platform"/>
            <consortium name="The Broad Institute Genome Sequencing Center for Infectious Disease"/>
            <person name="Wu L."/>
            <person name="Ma J."/>
        </authorList>
    </citation>
    <scope>NUCLEOTIDE SEQUENCE [LARGE SCALE GENOMIC DNA]</scope>
    <source>
        <strain evidence="18">CGMCC 1.15277</strain>
    </source>
</reference>
<organism evidence="17 18">
    <name type="scientific">Luteococcus sanguinis</name>
    <dbReference type="NCBI Taxonomy" id="174038"/>
    <lineage>
        <taxon>Bacteria</taxon>
        <taxon>Bacillati</taxon>
        <taxon>Actinomycetota</taxon>
        <taxon>Actinomycetes</taxon>
        <taxon>Propionibacteriales</taxon>
        <taxon>Propionibacteriaceae</taxon>
        <taxon>Luteococcus</taxon>
    </lineage>
</organism>
<keyword evidence="9 14" id="KW-0274">FAD</keyword>
<keyword evidence="7 14" id="KW-0547">Nucleotide-binding</keyword>
<evidence type="ECO:0000256" key="8">
    <source>
        <dbReference type="ARBA" id="ARBA00022777"/>
    </source>
</evidence>
<evidence type="ECO:0000256" key="3">
    <source>
        <dbReference type="ARBA" id="ARBA00022630"/>
    </source>
</evidence>
<dbReference type="InterPro" id="IPR002606">
    <property type="entry name" value="Riboflavin_kinase_bac"/>
</dbReference>
<dbReference type="EC" id="2.7.7.2" evidence="14"/>
<dbReference type="CDD" id="cd02064">
    <property type="entry name" value="FAD_synthetase_N"/>
    <property type="match status" value="1"/>
</dbReference>
<comment type="catalytic activity">
    <reaction evidence="13 14">
        <text>FMN + ATP + H(+) = FAD + diphosphate</text>
        <dbReference type="Rhea" id="RHEA:17237"/>
        <dbReference type="ChEBI" id="CHEBI:15378"/>
        <dbReference type="ChEBI" id="CHEBI:30616"/>
        <dbReference type="ChEBI" id="CHEBI:33019"/>
        <dbReference type="ChEBI" id="CHEBI:57692"/>
        <dbReference type="ChEBI" id="CHEBI:58210"/>
        <dbReference type="EC" id="2.7.7.2"/>
    </reaction>
</comment>
<dbReference type="NCBIfam" id="NF004160">
    <property type="entry name" value="PRK05627.1-3"/>
    <property type="match status" value="1"/>
</dbReference>
<dbReference type="Gene3D" id="2.40.30.30">
    <property type="entry name" value="Riboflavin kinase-like"/>
    <property type="match status" value="1"/>
</dbReference>
<accession>A0ABW1WY50</accession>
<comment type="caution">
    <text evidence="17">The sequence shown here is derived from an EMBL/GenBank/DDBJ whole genome shotgun (WGS) entry which is preliminary data.</text>
</comment>
<dbReference type="InterPro" id="IPR023465">
    <property type="entry name" value="Riboflavin_kinase_dom_sf"/>
</dbReference>
<evidence type="ECO:0000256" key="9">
    <source>
        <dbReference type="ARBA" id="ARBA00022827"/>
    </source>
</evidence>
<dbReference type="InterPro" id="IPR004821">
    <property type="entry name" value="Cyt_trans-like"/>
</dbReference>
<dbReference type="GO" id="GO:0003919">
    <property type="term" value="F:FMN adenylyltransferase activity"/>
    <property type="evidence" value="ECO:0007669"/>
    <property type="project" value="UniProtKB-EC"/>
</dbReference>
<keyword evidence="5 14" id="KW-0808">Transferase</keyword>
<dbReference type="GO" id="GO:0008531">
    <property type="term" value="F:riboflavin kinase activity"/>
    <property type="evidence" value="ECO:0007669"/>
    <property type="project" value="UniProtKB-EC"/>
</dbReference>
<comment type="similarity">
    <text evidence="14">Belongs to the ribF family.</text>
</comment>
<keyword evidence="18" id="KW-1185">Reference proteome</keyword>
<feature type="domain" description="Riboflavin kinase" evidence="16">
    <location>
        <begin position="213"/>
        <end position="341"/>
    </location>
</feature>
<evidence type="ECO:0000256" key="7">
    <source>
        <dbReference type="ARBA" id="ARBA00022741"/>
    </source>
</evidence>
<keyword evidence="3 14" id="KW-0285">Flavoprotein</keyword>
<keyword evidence="10 14" id="KW-0067">ATP-binding</keyword>
<dbReference type="SMART" id="SM00904">
    <property type="entry name" value="Flavokinase"/>
    <property type="match status" value="1"/>
</dbReference>
<dbReference type="PIRSF" id="PIRSF004491">
    <property type="entry name" value="FAD_Synth"/>
    <property type="match status" value="1"/>
</dbReference>
<protein>
    <recommendedName>
        <fullName evidence="14">Riboflavin biosynthesis protein</fullName>
    </recommendedName>
    <domain>
        <recommendedName>
            <fullName evidence="14">Riboflavin kinase</fullName>
            <ecNumber evidence="14">2.7.1.26</ecNumber>
        </recommendedName>
        <alternativeName>
            <fullName evidence="14">Flavokinase</fullName>
        </alternativeName>
    </domain>
    <domain>
        <recommendedName>
            <fullName evidence="14">FMN adenylyltransferase</fullName>
            <ecNumber evidence="14">2.7.7.2</ecNumber>
        </recommendedName>
        <alternativeName>
            <fullName evidence="14">FAD pyrophosphorylase</fullName>
        </alternativeName>
        <alternativeName>
            <fullName evidence="14">FAD synthase</fullName>
        </alternativeName>
    </domain>
</protein>
<dbReference type="PANTHER" id="PTHR22749:SF6">
    <property type="entry name" value="RIBOFLAVIN KINASE"/>
    <property type="match status" value="1"/>
</dbReference>
<evidence type="ECO:0000256" key="6">
    <source>
        <dbReference type="ARBA" id="ARBA00022695"/>
    </source>
</evidence>
<dbReference type="NCBIfam" id="TIGR00125">
    <property type="entry name" value="cyt_tran_rel"/>
    <property type="match status" value="1"/>
</dbReference>
<evidence type="ECO:0000259" key="16">
    <source>
        <dbReference type="SMART" id="SM00904"/>
    </source>
</evidence>
<evidence type="ECO:0000256" key="11">
    <source>
        <dbReference type="ARBA" id="ARBA00023268"/>
    </source>
</evidence>
<name>A0ABW1WY50_9ACTN</name>
<comment type="catalytic activity">
    <reaction evidence="12 14">
        <text>riboflavin + ATP = FMN + ADP + H(+)</text>
        <dbReference type="Rhea" id="RHEA:14357"/>
        <dbReference type="ChEBI" id="CHEBI:15378"/>
        <dbReference type="ChEBI" id="CHEBI:30616"/>
        <dbReference type="ChEBI" id="CHEBI:57986"/>
        <dbReference type="ChEBI" id="CHEBI:58210"/>
        <dbReference type="ChEBI" id="CHEBI:456216"/>
        <dbReference type="EC" id="2.7.1.26"/>
    </reaction>
</comment>
<dbReference type="InterPro" id="IPR015864">
    <property type="entry name" value="FAD_synthase"/>
</dbReference>
<evidence type="ECO:0000256" key="1">
    <source>
        <dbReference type="ARBA" id="ARBA00004726"/>
    </source>
</evidence>
<dbReference type="Pfam" id="PF01687">
    <property type="entry name" value="Flavokinase"/>
    <property type="match status" value="1"/>
</dbReference>
<keyword evidence="4 14" id="KW-0288">FMN</keyword>
<evidence type="ECO:0000256" key="4">
    <source>
        <dbReference type="ARBA" id="ARBA00022643"/>
    </source>
</evidence>
<dbReference type="SUPFAM" id="SSF82114">
    <property type="entry name" value="Riboflavin kinase-like"/>
    <property type="match status" value="1"/>
</dbReference>
<evidence type="ECO:0000313" key="17">
    <source>
        <dbReference type="EMBL" id="MFC6395781.1"/>
    </source>
</evidence>
<dbReference type="PANTHER" id="PTHR22749">
    <property type="entry name" value="RIBOFLAVIN KINASE/FMN ADENYLYLTRANSFERASE"/>
    <property type="match status" value="1"/>
</dbReference>
<keyword evidence="8 14" id="KW-0418">Kinase</keyword>
<evidence type="ECO:0000256" key="13">
    <source>
        <dbReference type="ARBA" id="ARBA00049494"/>
    </source>
</evidence>
<dbReference type="EC" id="2.7.1.26" evidence="14"/>
<comment type="pathway">
    <text evidence="2 14">Cofactor biosynthesis; FMN biosynthesis; FMN from riboflavin (ATP route): step 1/1.</text>
</comment>
<dbReference type="EMBL" id="JBHSUA010000007">
    <property type="protein sequence ID" value="MFC6395781.1"/>
    <property type="molecule type" value="Genomic_DNA"/>
</dbReference>
<evidence type="ECO:0000256" key="2">
    <source>
        <dbReference type="ARBA" id="ARBA00005201"/>
    </source>
</evidence>
<keyword evidence="11" id="KW-0511">Multifunctional enzyme</keyword>
<dbReference type="Proteomes" id="UP001596266">
    <property type="component" value="Unassembled WGS sequence"/>
</dbReference>
<dbReference type="RefSeq" id="WP_343884480.1">
    <property type="nucleotide sequence ID" value="NZ_BAAAKI010000002.1"/>
</dbReference>
<evidence type="ECO:0000256" key="5">
    <source>
        <dbReference type="ARBA" id="ARBA00022679"/>
    </source>
</evidence>
<evidence type="ECO:0000256" key="12">
    <source>
        <dbReference type="ARBA" id="ARBA00047880"/>
    </source>
</evidence>
<sequence length="342" mass="37445">MNISRPSAWVWARETGGHRQGASGDALLSTDGDAALDSSAQQEERKTVAKSIVVIGNFDGVHTGHAELLQHAQSLDPELPIMVVTFWPHPMAVLRPGRQPKLLGDLTDRIELLKRAGAREVRVVQFTRDVSVWSPDEFVDRIIAPLDPAWVVVGENFRYGYRAAGTADTLRASGQGRFQVEAVQLVQVDGESTCSTRIRAALEEGDVETAARHLGRPFRVRGVVVVGDQRGRDLGFPTANLPVSDEMAVPADGVYAGWLTPLVPGGERMPAAISVGTNPTFNGMERRVETYVLDRDDLQLYGVEIAVDFVSRIRGQVAFTGIEALVEQMTRDVDQIRDLLSR</sequence>